<keyword evidence="3" id="KW-0808">Transferase</keyword>
<dbReference type="Gene3D" id="3.40.50.2000">
    <property type="entry name" value="Glycogen Phosphorylase B"/>
    <property type="match status" value="2"/>
</dbReference>
<dbReference type="AlphaFoldDB" id="A0A151ARA6"/>
<dbReference type="EMBL" id="LTBB01000001">
    <property type="protein sequence ID" value="KYH30145.1"/>
    <property type="molecule type" value="Genomic_DNA"/>
</dbReference>
<reference evidence="3 4" key="1">
    <citation type="submission" date="2016-02" db="EMBL/GenBank/DDBJ databases">
        <title>Genome sequence of Clostridium colicanis DSM 13634.</title>
        <authorList>
            <person name="Poehlein A."/>
            <person name="Daniel R."/>
        </authorList>
    </citation>
    <scope>NUCLEOTIDE SEQUENCE [LARGE SCALE GENOMIC DNA]</scope>
    <source>
        <strain evidence="3 4">DSM 13634</strain>
    </source>
</reference>
<evidence type="ECO:0000313" key="4">
    <source>
        <dbReference type="Proteomes" id="UP000075374"/>
    </source>
</evidence>
<protein>
    <submittedName>
        <fullName evidence="3">D-inositol 3-phosphate glycosyltransferase</fullName>
        <ecNumber evidence="3">2.4.1.250</ecNumber>
    </submittedName>
</protein>
<dbReference type="InterPro" id="IPR001296">
    <property type="entry name" value="Glyco_trans_1"/>
</dbReference>
<gene>
    <name evidence="3" type="primary">mshA_1</name>
    <name evidence="3" type="ORF">CLCOL_00830</name>
</gene>
<dbReference type="EC" id="2.4.1.250" evidence="3"/>
<name>A0A151ARA6_9CLOT</name>
<dbReference type="RefSeq" id="WP_061857298.1">
    <property type="nucleotide sequence ID" value="NZ_LTBB01000001.1"/>
</dbReference>
<evidence type="ECO:0000259" key="1">
    <source>
        <dbReference type="Pfam" id="PF00534"/>
    </source>
</evidence>
<organism evidence="3 4">
    <name type="scientific">Clostridium colicanis DSM 13634</name>
    <dbReference type="NCBI Taxonomy" id="1121305"/>
    <lineage>
        <taxon>Bacteria</taxon>
        <taxon>Bacillati</taxon>
        <taxon>Bacillota</taxon>
        <taxon>Clostridia</taxon>
        <taxon>Eubacteriales</taxon>
        <taxon>Clostridiaceae</taxon>
        <taxon>Clostridium</taxon>
    </lineage>
</organism>
<proteinExistence type="predicted"/>
<dbReference type="PANTHER" id="PTHR12526">
    <property type="entry name" value="GLYCOSYLTRANSFERASE"/>
    <property type="match status" value="1"/>
</dbReference>
<dbReference type="STRING" id="1121305.CLCOL_00830"/>
<dbReference type="GO" id="GO:0102710">
    <property type="term" value="F:D-inositol-3-phosphate glycosyltransferase activity"/>
    <property type="evidence" value="ECO:0007669"/>
    <property type="project" value="UniProtKB-EC"/>
</dbReference>
<keyword evidence="3" id="KW-0328">Glycosyltransferase</keyword>
<accession>A0A151ARA6</accession>
<sequence length="354" mass="40565">MTRICILGDADSIHTKKWIDYFSELNYEIHLISLRDTKYKYANNVSLYVLNPPFSSKLSYFLLIPKVKKLVKKINPDILHSFYASSYGMLGMACRHKSYIVSAWGSDIYEFPKSTIFNKVLLEKILKNARVVCSTSKDMAREIEKYYEGEIILTPFGVDIEKFKCTTPILANNYITIGITKGLEKIYGINYLIEAFSELSKEWIKDNIRLLIVGDGSEKENLKLLCKDKGIESKVTFTGRVRNEEIPHYLNQMDIVCFPSLSESFGVAAVEAGSCKRPVLASNVGGLKEVIIEGYNGYLVEKENSKMIKEKLKFMLSNKNNLLVLGENARKHVEENYNWKNNAKIMIEVYSRYI</sequence>
<dbReference type="SUPFAM" id="SSF53756">
    <property type="entry name" value="UDP-Glycosyltransferase/glycogen phosphorylase"/>
    <property type="match status" value="1"/>
</dbReference>
<evidence type="ECO:0000313" key="3">
    <source>
        <dbReference type="EMBL" id="KYH30145.1"/>
    </source>
</evidence>
<evidence type="ECO:0000259" key="2">
    <source>
        <dbReference type="Pfam" id="PF13477"/>
    </source>
</evidence>
<dbReference type="Proteomes" id="UP000075374">
    <property type="component" value="Unassembled WGS sequence"/>
</dbReference>
<feature type="domain" description="Glycosyltransferase subfamily 4-like N-terminal" evidence="2">
    <location>
        <begin position="3"/>
        <end position="136"/>
    </location>
</feature>
<comment type="caution">
    <text evidence="3">The sequence shown here is derived from an EMBL/GenBank/DDBJ whole genome shotgun (WGS) entry which is preliminary data.</text>
</comment>
<dbReference type="Pfam" id="PF00534">
    <property type="entry name" value="Glycos_transf_1"/>
    <property type="match status" value="1"/>
</dbReference>
<dbReference type="Pfam" id="PF13477">
    <property type="entry name" value="Glyco_trans_4_2"/>
    <property type="match status" value="1"/>
</dbReference>
<dbReference type="PATRIC" id="fig|1121305.3.peg.85"/>
<dbReference type="PANTHER" id="PTHR12526:SF638">
    <property type="entry name" value="SPORE COAT PROTEIN SA"/>
    <property type="match status" value="1"/>
</dbReference>
<keyword evidence="4" id="KW-1185">Reference proteome</keyword>
<feature type="domain" description="Glycosyl transferase family 1" evidence="1">
    <location>
        <begin position="179"/>
        <end position="332"/>
    </location>
</feature>
<dbReference type="InterPro" id="IPR028098">
    <property type="entry name" value="Glyco_trans_4-like_N"/>
</dbReference>